<evidence type="ECO:0000256" key="2">
    <source>
        <dbReference type="ARBA" id="ARBA00022692"/>
    </source>
</evidence>
<dbReference type="Proteomes" id="UP001457282">
    <property type="component" value="Unassembled WGS sequence"/>
</dbReference>
<keyword evidence="4" id="KW-0472">Membrane</keyword>
<gene>
    <name evidence="8" type="ORF">M0R45_010695</name>
</gene>
<feature type="compositionally biased region" description="Polar residues" evidence="6">
    <location>
        <begin position="202"/>
        <end position="218"/>
    </location>
</feature>
<name>A0AAW1YBL9_RUBAR</name>
<dbReference type="Pfam" id="PF04576">
    <property type="entry name" value="Zein-binding"/>
    <property type="match status" value="1"/>
</dbReference>
<dbReference type="AlphaFoldDB" id="A0AAW1YBL9"/>
<evidence type="ECO:0000259" key="7">
    <source>
        <dbReference type="PROSITE" id="PS51775"/>
    </source>
</evidence>
<evidence type="ECO:0000256" key="5">
    <source>
        <dbReference type="SAM" id="Coils"/>
    </source>
</evidence>
<feature type="coiled-coil region" evidence="5">
    <location>
        <begin position="496"/>
        <end position="523"/>
    </location>
</feature>
<feature type="domain" description="GTD-binding" evidence="7">
    <location>
        <begin position="238"/>
        <end position="336"/>
    </location>
</feature>
<proteinExistence type="predicted"/>
<dbReference type="GO" id="GO:0080115">
    <property type="term" value="F:myosin XI tail binding"/>
    <property type="evidence" value="ECO:0007669"/>
    <property type="project" value="UniProtKB-ARBA"/>
</dbReference>
<evidence type="ECO:0000256" key="4">
    <source>
        <dbReference type="ARBA" id="ARBA00023136"/>
    </source>
</evidence>
<feature type="region of interest" description="Disordered" evidence="6">
    <location>
        <begin position="189"/>
        <end position="218"/>
    </location>
</feature>
<accession>A0AAW1YBL9</accession>
<keyword evidence="5" id="KW-0175">Coiled coil</keyword>
<dbReference type="InterPro" id="IPR007656">
    <property type="entry name" value="GTD-bd"/>
</dbReference>
<evidence type="ECO:0000256" key="3">
    <source>
        <dbReference type="ARBA" id="ARBA00022989"/>
    </source>
</evidence>
<comment type="caution">
    <text evidence="8">The sequence shown here is derived from an EMBL/GenBank/DDBJ whole genome shotgun (WGS) entry which is preliminary data.</text>
</comment>
<sequence length="560" mass="61928">MLLADITGTGDFGDAFINKNVELLKSVSAKNDLIMNYPALIKPNHSNVNAVSESAGSVKERDSSGITTEALVKPNHSKVNVVPESEGTVKERDSSGITTEALIKPNHSNVNAVPESEGSVIERDPSGISTEAGINVVPQPEGSIEERDSSGISIEQPTVKEPDRVDEEMKLLSSQDSSVQEILSLKKTSSTVDGCEDEKRTTNASSSSAKPMLQTSASVESGLESLDGGYVSEIEGESIVDQLKRQIDYDRKCIKELCKELEEERNASAIAANQAMAMITKLQEEKAAFHMEALHYLRMMEEQAEFDVEALEKANDLLAEKEKEIQDLEAELEFSRFDFQDESRMENSHDKSFDLKGVIDPMESTVMPEVKDNLNVTCNSMATDVSKGSNEPPFSETTLLEFEDEKLYITNCLKSLERKLSEISFKGASSKMLNRGHSQKHMDDGQSQEKTPRKERILLNGQLEENGLQGQKDLHMSNGSSAAQEGPTDWDGEMDLVILENEISDLNDRLEALETDHDFLEHMLYSLQNGAEGLQFVKEIAHQLQELRKIGTGFRCQSVP</sequence>
<feature type="region of interest" description="Disordered" evidence="6">
    <location>
        <begin position="431"/>
        <end position="452"/>
    </location>
</feature>
<dbReference type="EMBL" id="JBEDUW010000002">
    <property type="protein sequence ID" value="KAK9945167.1"/>
    <property type="molecule type" value="Genomic_DNA"/>
</dbReference>
<keyword evidence="2" id="KW-0812">Transmembrane</keyword>
<evidence type="ECO:0000313" key="9">
    <source>
        <dbReference type="Proteomes" id="UP001457282"/>
    </source>
</evidence>
<evidence type="ECO:0000256" key="1">
    <source>
        <dbReference type="ARBA" id="ARBA00004167"/>
    </source>
</evidence>
<dbReference type="PANTHER" id="PTHR31448">
    <property type="entry name" value="MYOSIN-BINDING PROTEIN 2"/>
    <property type="match status" value="1"/>
</dbReference>
<evidence type="ECO:0000313" key="8">
    <source>
        <dbReference type="EMBL" id="KAK9945167.1"/>
    </source>
</evidence>
<comment type="subcellular location">
    <subcellularLocation>
        <location evidence="1">Membrane</location>
        <topology evidence="1">Single-pass membrane protein</topology>
    </subcellularLocation>
</comment>
<dbReference type="InterPro" id="IPR039306">
    <property type="entry name" value="MYOB"/>
</dbReference>
<keyword evidence="3" id="KW-1133">Transmembrane helix</keyword>
<dbReference type="GO" id="GO:0016020">
    <property type="term" value="C:membrane"/>
    <property type="evidence" value="ECO:0007669"/>
    <property type="project" value="UniProtKB-SubCell"/>
</dbReference>
<dbReference type="PROSITE" id="PS51775">
    <property type="entry name" value="GTD_BINDING"/>
    <property type="match status" value="1"/>
</dbReference>
<feature type="region of interest" description="Disordered" evidence="6">
    <location>
        <begin position="109"/>
        <end position="134"/>
    </location>
</feature>
<organism evidence="8 9">
    <name type="scientific">Rubus argutus</name>
    <name type="common">Southern blackberry</name>
    <dbReference type="NCBI Taxonomy" id="59490"/>
    <lineage>
        <taxon>Eukaryota</taxon>
        <taxon>Viridiplantae</taxon>
        <taxon>Streptophyta</taxon>
        <taxon>Embryophyta</taxon>
        <taxon>Tracheophyta</taxon>
        <taxon>Spermatophyta</taxon>
        <taxon>Magnoliopsida</taxon>
        <taxon>eudicotyledons</taxon>
        <taxon>Gunneridae</taxon>
        <taxon>Pentapetalae</taxon>
        <taxon>rosids</taxon>
        <taxon>fabids</taxon>
        <taxon>Rosales</taxon>
        <taxon>Rosaceae</taxon>
        <taxon>Rosoideae</taxon>
        <taxon>Rosoideae incertae sedis</taxon>
        <taxon>Rubus</taxon>
    </lineage>
</organism>
<keyword evidence="9" id="KW-1185">Reference proteome</keyword>
<dbReference type="PANTHER" id="PTHR31448:SF39">
    <property type="entry name" value="MYOSIN-BINDING PROTEIN 4-RELATED"/>
    <property type="match status" value="1"/>
</dbReference>
<evidence type="ECO:0000256" key="6">
    <source>
        <dbReference type="SAM" id="MobiDB-lite"/>
    </source>
</evidence>
<feature type="coiled-coil region" evidence="5">
    <location>
        <begin position="301"/>
        <end position="338"/>
    </location>
</feature>
<reference evidence="8 9" key="1">
    <citation type="journal article" date="2023" name="G3 (Bethesda)">
        <title>A chromosome-length genome assembly and annotation of blackberry (Rubus argutus, cv. 'Hillquist').</title>
        <authorList>
            <person name="Bruna T."/>
            <person name="Aryal R."/>
            <person name="Dudchenko O."/>
            <person name="Sargent D.J."/>
            <person name="Mead D."/>
            <person name="Buti M."/>
            <person name="Cavallini A."/>
            <person name="Hytonen T."/>
            <person name="Andres J."/>
            <person name="Pham M."/>
            <person name="Weisz D."/>
            <person name="Mascagni F."/>
            <person name="Usai G."/>
            <person name="Natali L."/>
            <person name="Bassil N."/>
            <person name="Fernandez G.E."/>
            <person name="Lomsadze A."/>
            <person name="Armour M."/>
            <person name="Olukolu B."/>
            <person name="Poorten T."/>
            <person name="Britton C."/>
            <person name="Davik J."/>
            <person name="Ashrafi H."/>
            <person name="Aiden E.L."/>
            <person name="Borodovsky M."/>
            <person name="Worthington M."/>
        </authorList>
    </citation>
    <scope>NUCLEOTIDE SEQUENCE [LARGE SCALE GENOMIC DNA]</scope>
    <source>
        <strain evidence="8">PI 553951</strain>
    </source>
</reference>
<protein>
    <recommendedName>
        <fullName evidence="7">GTD-binding domain-containing protein</fullName>
    </recommendedName>
</protein>